<proteinExistence type="predicted"/>
<sequence length="78" mass="8941">MIGLCWGHHSWSTMLGIKNRPYCSLLYKSSLLIKGIAAPFLLWDPKLPLYLTKIGPQYNDLFMYILSLHGFLPPYLVA</sequence>
<organism evidence="1 2">
    <name type="scientific">Melastoma candidum</name>
    <dbReference type="NCBI Taxonomy" id="119954"/>
    <lineage>
        <taxon>Eukaryota</taxon>
        <taxon>Viridiplantae</taxon>
        <taxon>Streptophyta</taxon>
        <taxon>Embryophyta</taxon>
        <taxon>Tracheophyta</taxon>
        <taxon>Spermatophyta</taxon>
        <taxon>Magnoliopsida</taxon>
        <taxon>eudicotyledons</taxon>
        <taxon>Gunneridae</taxon>
        <taxon>Pentapetalae</taxon>
        <taxon>rosids</taxon>
        <taxon>malvids</taxon>
        <taxon>Myrtales</taxon>
        <taxon>Melastomataceae</taxon>
        <taxon>Melastomatoideae</taxon>
        <taxon>Melastomateae</taxon>
        <taxon>Melastoma</taxon>
    </lineage>
</organism>
<name>A0ACB9S0I7_9MYRT</name>
<reference evidence="2" key="1">
    <citation type="journal article" date="2023" name="Front. Plant Sci.">
        <title>Chromosomal-level genome assembly of Melastoma candidum provides insights into trichome evolution.</title>
        <authorList>
            <person name="Zhong Y."/>
            <person name="Wu W."/>
            <person name="Sun C."/>
            <person name="Zou P."/>
            <person name="Liu Y."/>
            <person name="Dai S."/>
            <person name="Zhou R."/>
        </authorList>
    </citation>
    <scope>NUCLEOTIDE SEQUENCE [LARGE SCALE GENOMIC DNA]</scope>
</reference>
<dbReference type="EMBL" id="CM042881">
    <property type="protein sequence ID" value="KAI4384644.1"/>
    <property type="molecule type" value="Genomic_DNA"/>
</dbReference>
<evidence type="ECO:0000313" key="1">
    <source>
        <dbReference type="EMBL" id="KAI4384644.1"/>
    </source>
</evidence>
<gene>
    <name evidence="1" type="ORF">MLD38_002766</name>
</gene>
<accession>A0ACB9S0I7</accession>
<dbReference type="Proteomes" id="UP001057402">
    <property type="component" value="Chromosome 2"/>
</dbReference>
<evidence type="ECO:0000313" key="2">
    <source>
        <dbReference type="Proteomes" id="UP001057402"/>
    </source>
</evidence>
<keyword evidence="2" id="KW-1185">Reference proteome</keyword>
<protein>
    <submittedName>
        <fullName evidence="1">Uncharacterized protein</fullName>
    </submittedName>
</protein>
<comment type="caution">
    <text evidence="1">The sequence shown here is derived from an EMBL/GenBank/DDBJ whole genome shotgun (WGS) entry which is preliminary data.</text>
</comment>